<keyword evidence="6 7" id="KW-0472">Membrane</keyword>
<evidence type="ECO:0000313" key="9">
    <source>
        <dbReference type="EMBL" id="MBU5438590.1"/>
    </source>
</evidence>
<evidence type="ECO:0000256" key="4">
    <source>
        <dbReference type="ARBA" id="ARBA00022692"/>
    </source>
</evidence>
<proteinExistence type="inferred from homology"/>
<dbReference type="Pfam" id="PF02492">
    <property type="entry name" value="cobW"/>
    <property type="match status" value="1"/>
</dbReference>
<feature type="transmembrane region" description="Helical" evidence="7">
    <location>
        <begin position="281"/>
        <end position="303"/>
    </location>
</feature>
<feature type="transmembrane region" description="Helical" evidence="7">
    <location>
        <begin position="417"/>
        <end position="436"/>
    </location>
</feature>
<dbReference type="EMBL" id="JAHLPM010000009">
    <property type="protein sequence ID" value="MBU5438590.1"/>
    <property type="molecule type" value="Genomic_DNA"/>
</dbReference>
<name>A0ABS6E6P9_9FIRM</name>
<feature type="transmembrane region" description="Helical" evidence="7">
    <location>
        <begin position="514"/>
        <end position="533"/>
    </location>
</feature>
<comment type="similarity">
    <text evidence="2">Belongs to the UPF0718 family.</text>
</comment>
<feature type="transmembrane region" description="Helical" evidence="7">
    <location>
        <begin position="235"/>
        <end position="260"/>
    </location>
</feature>
<keyword evidence="10" id="KW-1185">Reference proteome</keyword>
<dbReference type="PANTHER" id="PTHR34184:SF4">
    <property type="entry name" value="UPF0718 PROTEIN YCGR"/>
    <property type="match status" value="1"/>
</dbReference>
<dbReference type="Proteomes" id="UP000749471">
    <property type="component" value="Unassembled WGS sequence"/>
</dbReference>
<comment type="caution">
    <text evidence="9">The sequence shown here is derived from an EMBL/GenBank/DDBJ whole genome shotgun (WGS) entry which is preliminary data.</text>
</comment>
<keyword evidence="5 7" id="KW-1133">Transmembrane helix</keyword>
<evidence type="ECO:0000256" key="7">
    <source>
        <dbReference type="SAM" id="Phobius"/>
    </source>
</evidence>
<feature type="domain" description="CobW/HypB/UreG nucleotide-binding" evidence="8">
    <location>
        <begin position="7"/>
        <end position="174"/>
    </location>
</feature>
<evidence type="ECO:0000259" key="8">
    <source>
        <dbReference type="Pfam" id="PF02492"/>
    </source>
</evidence>
<comment type="subcellular location">
    <subcellularLocation>
        <location evidence="1">Cell membrane</location>
        <topology evidence="1">Multi-pass membrane protein</topology>
    </subcellularLocation>
</comment>
<dbReference type="InterPro" id="IPR005524">
    <property type="entry name" value="DUF318"/>
</dbReference>
<evidence type="ECO:0000256" key="3">
    <source>
        <dbReference type="ARBA" id="ARBA00022475"/>
    </source>
</evidence>
<keyword evidence="3" id="KW-1003">Cell membrane</keyword>
<evidence type="ECO:0000256" key="5">
    <source>
        <dbReference type="ARBA" id="ARBA00022989"/>
    </source>
</evidence>
<evidence type="ECO:0000256" key="2">
    <source>
        <dbReference type="ARBA" id="ARBA00006386"/>
    </source>
</evidence>
<dbReference type="Pfam" id="PF03773">
    <property type="entry name" value="ArsP_1"/>
    <property type="match status" value="1"/>
</dbReference>
<sequence length="534" mass="60538">MKTQIDIFTGFLGSGKTSMINEMLEEYIVYEEKIVIIQCETGEEEIKDDFINNRNIIVYKLPKEKPLDNLYIKEIAEKYSPHRIIIEQNGMDSLDKLLNKLNHKGMRKYFVTNTIVNVIDCRKFHMLMGIVGDNLMTQIVYSDIVILNYGDKVTAEELKKIKRKVKIINKSGSIIDFESIGSFKEYIDEDRKEKWIKKSSDKLSLLMLTCIAIYLFLNIFKAIDLVNLNVDFSKFHILNTIFIGILIESFPFLIIGVLISSLIQIFVTRDMIVKYFPKNKVLSFLMAIVGGVFFPVCDCAIVPVVSRLVKKGVPLYAAVTFMLAAPIVNPIVIASTYYAFPGQPSIVLFRLLIGIVVAVVSGLIFLIFPENEGISIKNLDSQYNCSCIYCNGYRIDKGIKGKISVIFKHAGEEFFDVGKFLIIGALLASIFQVMIPKSILENVSNLEVTSILIMMIIAFLFSVCSSSDAFIARSFSNQFSMNSIMGFMVLGPMVDIKNLLMLSESFNKRFIVKLLFIVFNIAFSAICFFTILFF</sequence>
<evidence type="ECO:0000313" key="10">
    <source>
        <dbReference type="Proteomes" id="UP000749471"/>
    </source>
</evidence>
<protein>
    <submittedName>
        <fullName evidence="9">Permease</fullName>
    </submittedName>
</protein>
<gene>
    <name evidence="9" type="ORF">KQI42_11245</name>
</gene>
<evidence type="ECO:0000256" key="6">
    <source>
        <dbReference type="ARBA" id="ARBA00023136"/>
    </source>
</evidence>
<feature type="transmembrane region" description="Helical" evidence="7">
    <location>
        <begin position="203"/>
        <end position="223"/>
    </location>
</feature>
<feature type="transmembrane region" description="Helical" evidence="7">
    <location>
        <begin position="315"/>
        <end position="340"/>
    </location>
</feature>
<evidence type="ECO:0000256" key="1">
    <source>
        <dbReference type="ARBA" id="ARBA00004651"/>
    </source>
</evidence>
<dbReference type="InterPro" id="IPR003495">
    <property type="entry name" value="CobW/HypB/UreG_nucleotide-bd"/>
</dbReference>
<feature type="transmembrane region" description="Helical" evidence="7">
    <location>
        <begin position="347"/>
        <end position="368"/>
    </location>
</feature>
<organism evidence="9 10">
    <name type="scientific">Tissierella simiarum</name>
    <dbReference type="NCBI Taxonomy" id="2841534"/>
    <lineage>
        <taxon>Bacteria</taxon>
        <taxon>Bacillati</taxon>
        <taxon>Bacillota</taxon>
        <taxon>Tissierellia</taxon>
        <taxon>Tissierellales</taxon>
        <taxon>Tissierellaceae</taxon>
        <taxon>Tissierella</taxon>
    </lineage>
</organism>
<dbReference type="PANTHER" id="PTHR34184">
    <property type="entry name" value="UPF0718 PROTEIN YCGR"/>
    <property type="match status" value="1"/>
</dbReference>
<dbReference type="RefSeq" id="WP_216519817.1">
    <property type="nucleotide sequence ID" value="NZ_JAHLPM010000009.1"/>
</dbReference>
<feature type="transmembrane region" description="Helical" evidence="7">
    <location>
        <begin position="448"/>
        <end position="472"/>
    </location>
</feature>
<feature type="transmembrane region" description="Helical" evidence="7">
    <location>
        <begin position="484"/>
        <end position="502"/>
    </location>
</feature>
<keyword evidence="4 7" id="KW-0812">Transmembrane</keyword>
<accession>A0ABS6E6P9</accession>
<dbReference type="InterPro" id="IPR052923">
    <property type="entry name" value="UPF0718"/>
</dbReference>
<reference evidence="9 10" key="1">
    <citation type="submission" date="2021-06" db="EMBL/GenBank/DDBJ databases">
        <authorList>
            <person name="Sun Q."/>
            <person name="Li D."/>
        </authorList>
    </citation>
    <scope>NUCLEOTIDE SEQUENCE [LARGE SCALE GENOMIC DNA]</scope>
    <source>
        <strain evidence="9 10">MSJ-40</strain>
    </source>
</reference>